<dbReference type="AlphaFoldDB" id="H2XS07"/>
<dbReference type="PROSITE" id="PS00107">
    <property type="entry name" value="PROTEIN_KINASE_ATP"/>
    <property type="match status" value="1"/>
</dbReference>
<dbReference type="InterPro" id="IPR008271">
    <property type="entry name" value="Ser/Thr_kinase_AS"/>
</dbReference>
<evidence type="ECO:0000313" key="22">
    <source>
        <dbReference type="Proteomes" id="UP000008144"/>
    </source>
</evidence>
<protein>
    <recommendedName>
        <fullName evidence="3">non-specific serine/threonine protein kinase</fullName>
        <ecNumber evidence="3">2.7.11.1</ecNumber>
    </recommendedName>
</protein>
<evidence type="ECO:0000256" key="17">
    <source>
        <dbReference type="ARBA" id="ARBA00048679"/>
    </source>
</evidence>
<keyword evidence="15" id="KW-0744">Spermatogenesis</keyword>
<dbReference type="Pfam" id="PF00069">
    <property type="entry name" value="Pkinase"/>
    <property type="match status" value="1"/>
</dbReference>
<keyword evidence="6" id="KW-0597">Phosphoprotein</keyword>
<evidence type="ECO:0000256" key="13">
    <source>
        <dbReference type="ARBA" id="ARBA00022842"/>
    </source>
</evidence>
<accession>H2XS07</accession>
<evidence type="ECO:0000256" key="19">
    <source>
        <dbReference type="RuleBase" id="RU000304"/>
    </source>
</evidence>
<keyword evidence="13" id="KW-0460">Magnesium</keyword>
<evidence type="ECO:0000256" key="11">
    <source>
        <dbReference type="ARBA" id="ARBA00022782"/>
    </source>
</evidence>
<dbReference type="FunCoup" id="H2XS07">
    <property type="interactions" value="2"/>
</dbReference>
<evidence type="ECO:0000256" key="7">
    <source>
        <dbReference type="ARBA" id="ARBA00022679"/>
    </source>
</evidence>
<evidence type="ECO:0000256" key="8">
    <source>
        <dbReference type="ARBA" id="ARBA00022723"/>
    </source>
</evidence>
<dbReference type="OMA" id="HAECKLD"/>
<comment type="catalytic activity">
    <reaction evidence="17">
        <text>L-seryl-[protein] + ATP = O-phospho-L-seryl-[protein] + ADP + H(+)</text>
        <dbReference type="Rhea" id="RHEA:17989"/>
        <dbReference type="Rhea" id="RHEA-COMP:9863"/>
        <dbReference type="Rhea" id="RHEA-COMP:11604"/>
        <dbReference type="ChEBI" id="CHEBI:15378"/>
        <dbReference type="ChEBI" id="CHEBI:29999"/>
        <dbReference type="ChEBI" id="CHEBI:30616"/>
        <dbReference type="ChEBI" id="CHEBI:83421"/>
        <dbReference type="ChEBI" id="CHEBI:456216"/>
        <dbReference type="EC" id="2.7.11.1"/>
    </reaction>
</comment>
<dbReference type="PIRSF" id="PIRSF000654">
    <property type="entry name" value="Integrin-linked_kinase"/>
    <property type="match status" value="1"/>
</dbReference>
<evidence type="ECO:0000313" key="21">
    <source>
        <dbReference type="Ensembl" id="ENSCINP00000032441.1"/>
    </source>
</evidence>
<keyword evidence="4" id="KW-0217">Developmental protein</keyword>
<evidence type="ECO:0000256" key="10">
    <source>
        <dbReference type="ARBA" id="ARBA00022777"/>
    </source>
</evidence>
<dbReference type="SUPFAM" id="SSF56112">
    <property type="entry name" value="Protein kinase-like (PK-like)"/>
    <property type="match status" value="1"/>
</dbReference>
<proteinExistence type="inferred from homology"/>
<comment type="cofactor">
    <cofactor evidence="1">
        <name>Mg(2+)</name>
        <dbReference type="ChEBI" id="CHEBI:18420"/>
    </cofactor>
</comment>
<dbReference type="PANTHER" id="PTHR24346">
    <property type="entry name" value="MAP/MICROTUBULE AFFINITY-REGULATING KINASE"/>
    <property type="match status" value="1"/>
</dbReference>
<keyword evidence="22" id="KW-1185">Reference proteome</keyword>
<evidence type="ECO:0000256" key="18">
    <source>
        <dbReference type="PROSITE-ProRule" id="PRU10141"/>
    </source>
</evidence>
<evidence type="ECO:0000256" key="2">
    <source>
        <dbReference type="ARBA" id="ARBA00006692"/>
    </source>
</evidence>
<dbReference type="HOGENOM" id="CLU_000288_63_0_1"/>
<reference evidence="21" key="3">
    <citation type="submission" date="2025-08" db="UniProtKB">
        <authorList>
            <consortium name="Ensembl"/>
        </authorList>
    </citation>
    <scope>IDENTIFICATION</scope>
</reference>
<sequence length="284" mass="32289">RNVMGKIKSFFSADDTNHLKKKGYTVLGDLGEGTYSKVKQASWVKPGDTSQVKVALKIINKKTAPKDFLEKFLPREIEVMKKLKHPNLIRLYELFQISSKLYFTLEWGGHGDLLQYIRLRGPLKDSESHKFFTEMCTGVEYMHQVGVVHRDLKCENVLLSKKNSIKIADFGFAREIGPNENSKTYCGSAAYAAPELLQGIPYKGTIADIWSLGVILYIMCCSSMPFRDANIKTLIKDQKDTLHIPSSVAGTLNSSLKDLMKKIMRFDLNSRFMMPHIKSHAWFI</sequence>
<dbReference type="Ensembl" id="ENSCINT00000032286.1">
    <property type="protein sequence ID" value="ENSCINP00000032441.1"/>
    <property type="gene ID" value="ENSCING00000023798.1"/>
</dbReference>
<dbReference type="GO" id="GO:0007286">
    <property type="term" value="P:spermatid development"/>
    <property type="evidence" value="ECO:0000318"/>
    <property type="project" value="GO_Central"/>
</dbReference>
<evidence type="ECO:0000259" key="20">
    <source>
        <dbReference type="PROSITE" id="PS50011"/>
    </source>
</evidence>
<reference evidence="21" key="2">
    <citation type="journal article" date="2008" name="Genome Biol.">
        <title>Improved genome assembly and evidence-based global gene model set for the chordate Ciona intestinalis: new insight into intron and operon populations.</title>
        <authorList>
            <person name="Satou Y."/>
            <person name="Mineta K."/>
            <person name="Ogasawara M."/>
            <person name="Sasakura Y."/>
            <person name="Shoguchi E."/>
            <person name="Ueno K."/>
            <person name="Yamada L."/>
            <person name="Matsumoto J."/>
            <person name="Wasserscheid J."/>
            <person name="Dewar K."/>
            <person name="Wiley G.B."/>
            <person name="Macmil S.L."/>
            <person name="Roe B.A."/>
            <person name="Zeller R.W."/>
            <person name="Hastings K.E."/>
            <person name="Lemaire P."/>
            <person name="Lindquist E."/>
            <person name="Endo T."/>
            <person name="Hotta K."/>
            <person name="Inaba K."/>
        </authorList>
    </citation>
    <scope>NUCLEOTIDE SEQUENCE [LARGE SCALE GENOMIC DNA]</scope>
    <source>
        <strain evidence="21">wild type</strain>
    </source>
</reference>
<evidence type="ECO:0000256" key="5">
    <source>
        <dbReference type="ARBA" id="ARBA00022527"/>
    </source>
</evidence>
<dbReference type="Gene3D" id="1.10.510.10">
    <property type="entry name" value="Transferase(Phosphotransferase) domain 1"/>
    <property type="match status" value="1"/>
</dbReference>
<dbReference type="FunFam" id="1.10.510.10:FF:000943">
    <property type="entry name" value="testis-specific serine/threonine-protein kinase 1"/>
    <property type="match status" value="1"/>
</dbReference>
<organism evidence="21 22">
    <name type="scientific">Ciona intestinalis</name>
    <name type="common">Transparent sea squirt</name>
    <name type="synonym">Ascidia intestinalis</name>
    <dbReference type="NCBI Taxonomy" id="7719"/>
    <lineage>
        <taxon>Eukaryota</taxon>
        <taxon>Metazoa</taxon>
        <taxon>Chordata</taxon>
        <taxon>Tunicata</taxon>
        <taxon>Ascidiacea</taxon>
        <taxon>Phlebobranchia</taxon>
        <taxon>Cionidae</taxon>
        <taxon>Ciona</taxon>
    </lineage>
</organism>
<dbReference type="CDD" id="cd14080">
    <property type="entry name" value="STKc_TSSK-like"/>
    <property type="match status" value="1"/>
</dbReference>
<comment type="similarity">
    <text evidence="2">Belongs to the protein kinase superfamily. CAMK Ser/Thr protein kinase family.</text>
</comment>
<feature type="binding site" evidence="18">
    <location>
        <position position="57"/>
    </location>
    <ligand>
        <name>ATP</name>
        <dbReference type="ChEBI" id="CHEBI:30616"/>
    </ligand>
</feature>
<evidence type="ECO:0000256" key="1">
    <source>
        <dbReference type="ARBA" id="ARBA00001946"/>
    </source>
</evidence>
<feature type="domain" description="Protein kinase" evidence="20">
    <location>
        <begin position="24"/>
        <end position="283"/>
    </location>
</feature>
<name>H2XS07_CIOIN</name>
<dbReference type="GO" id="GO:0004674">
    <property type="term" value="F:protein serine/threonine kinase activity"/>
    <property type="evidence" value="ECO:0000318"/>
    <property type="project" value="GO_Central"/>
</dbReference>
<evidence type="ECO:0000256" key="6">
    <source>
        <dbReference type="ARBA" id="ARBA00022553"/>
    </source>
</evidence>
<dbReference type="InterPro" id="IPR011009">
    <property type="entry name" value="Kinase-like_dom_sf"/>
</dbReference>
<dbReference type="GO" id="GO:0005524">
    <property type="term" value="F:ATP binding"/>
    <property type="evidence" value="ECO:0007669"/>
    <property type="project" value="UniProtKB-UniRule"/>
</dbReference>
<keyword evidence="8" id="KW-0479">Metal-binding</keyword>
<dbReference type="GO" id="GO:0000287">
    <property type="term" value="F:magnesium ion binding"/>
    <property type="evidence" value="ECO:0007669"/>
    <property type="project" value="UniProtKB-ARBA"/>
</dbReference>
<comment type="catalytic activity">
    <reaction evidence="16">
        <text>L-threonyl-[protein] + ATP = O-phospho-L-threonyl-[protein] + ADP + H(+)</text>
        <dbReference type="Rhea" id="RHEA:46608"/>
        <dbReference type="Rhea" id="RHEA-COMP:11060"/>
        <dbReference type="Rhea" id="RHEA-COMP:11605"/>
        <dbReference type="ChEBI" id="CHEBI:15378"/>
        <dbReference type="ChEBI" id="CHEBI:30013"/>
        <dbReference type="ChEBI" id="CHEBI:30616"/>
        <dbReference type="ChEBI" id="CHEBI:61977"/>
        <dbReference type="ChEBI" id="CHEBI:456216"/>
        <dbReference type="EC" id="2.7.11.1"/>
    </reaction>
</comment>
<dbReference type="InParanoid" id="H2XS07"/>
<keyword evidence="5 19" id="KW-0723">Serine/threonine-protein kinase</keyword>
<evidence type="ECO:0000256" key="14">
    <source>
        <dbReference type="ARBA" id="ARBA00022843"/>
    </source>
</evidence>
<dbReference type="PANTHER" id="PTHR24346:SF102">
    <property type="entry name" value="TESTIS-SPECIFIC SERINE_THREONINE-PROTEIN KINASE 1"/>
    <property type="match status" value="1"/>
</dbReference>
<dbReference type="EMBL" id="EAAA01000794">
    <property type="status" value="NOT_ANNOTATED_CDS"/>
    <property type="molecule type" value="Genomic_DNA"/>
</dbReference>
<dbReference type="STRING" id="7719.ENSCINP00000032441"/>
<dbReference type="InterPro" id="IPR017441">
    <property type="entry name" value="Protein_kinase_ATP_BS"/>
</dbReference>
<evidence type="ECO:0000256" key="3">
    <source>
        <dbReference type="ARBA" id="ARBA00012513"/>
    </source>
</evidence>
<dbReference type="Proteomes" id="UP000008144">
    <property type="component" value="Chromosome 11"/>
</dbReference>
<dbReference type="PROSITE" id="PS00108">
    <property type="entry name" value="PROTEIN_KINASE_ST"/>
    <property type="match status" value="1"/>
</dbReference>
<dbReference type="EC" id="2.7.11.1" evidence="3"/>
<evidence type="ECO:0000256" key="12">
    <source>
        <dbReference type="ARBA" id="ARBA00022840"/>
    </source>
</evidence>
<keyword evidence="10" id="KW-0418">Kinase</keyword>
<keyword evidence="11" id="KW-0221">Differentiation</keyword>
<dbReference type="GeneTree" id="ENSGT00940000164769"/>
<evidence type="ECO:0000256" key="4">
    <source>
        <dbReference type="ARBA" id="ARBA00022473"/>
    </source>
</evidence>
<evidence type="ECO:0000256" key="16">
    <source>
        <dbReference type="ARBA" id="ARBA00047899"/>
    </source>
</evidence>
<evidence type="ECO:0000256" key="9">
    <source>
        <dbReference type="ARBA" id="ARBA00022741"/>
    </source>
</evidence>
<keyword evidence="9 18" id="KW-0547">Nucleotide-binding</keyword>
<keyword evidence="7" id="KW-0808">Transferase</keyword>
<dbReference type="PROSITE" id="PS50011">
    <property type="entry name" value="PROTEIN_KINASE_DOM"/>
    <property type="match status" value="1"/>
</dbReference>
<evidence type="ECO:0000256" key="15">
    <source>
        <dbReference type="ARBA" id="ARBA00022871"/>
    </source>
</evidence>
<keyword evidence="14" id="KW-0832">Ubl conjugation</keyword>
<reference evidence="21" key="4">
    <citation type="submission" date="2025-09" db="UniProtKB">
        <authorList>
            <consortium name="Ensembl"/>
        </authorList>
    </citation>
    <scope>IDENTIFICATION</scope>
</reference>
<keyword evidence="12 18" id="KW-0067">ATP-binding</keyword>
<dbReference type="InterPro" id="IPR000719">
    <property type="entry name" value="Prot_kinase_dom"/>
</dbReference>
<reference evidence="22" key="1">
    <citation type="journal article" date="2002" name="Science">
        <title>The draft genome of Ciona intestinalis: insights into chordate and vertebrate origins.</title>
        <authorList>
            <person name="Dehal P."/>
            <person name="Satou Y."/>
            <person name="Campbell R.K."/>
            <person name="Chapman J."/>
            <person name="Degnan B."/>
            <person name="De Tomaso A."/>
            <person name="Davidson B."/>
            <person name="Di Gregorio A."/>
            <person name="Gelpke M."/>
            <person name="Goodstein D.M."/>
            <person name="Harafuji N."/>
            <person name="Hastings K.E."/>
            <person name="Ho I."/>
            <person name="Hotta K."/>
            <person name="Huang W."/>
            <person name="Kawashima T."/>
            <person name="Lemaire P."/>
            <person name="Martinez D."/>
            <person name="Meinertzhagen I.A."/>
            <person name="Necula S."/>
            <person name="Nonaka M."/>
            <person name="Putnam N."/>
            <person name="Rash S."/>
            <person name="Saiga H."/>
            <person name="Satake M."/>
            <person name="Terry A."/>
            <person name="Yamada L."/>
            <person name="Wang H.G."/>
            <person name="Awazu S."/>
            <person name="Azumi K."/>
            <person name="Boore J."/>
            <person name="Branno M."/>
            <person name="Chin-Bow S."/>
            <person name="DeSantis R."/>
            <person name="Doyle S."/>
            <person name="Francino P."/>
            <person name="Keys D.N."/>
            <person name="Haga S."/>
            <person name="Hayashi H."/>
            <person name="Hino K."/>
            <person name="Imai K.S."/>
            <person name="Inaba K."/>
            <person name="Kano S."/>
            <person name="Kobayashi K."/>
            <person name="Kobayashi M."/>
            <person name="Lee B.I."/>
            <person name="Makabe K.W."/>
            <person name="Manohar C."/>
            <person name="Matassi G."/>
            <person name="Medina M."/>
            <person name="Mochizuki Y."/>
            <person name="Mount S."/>
            <person name="Morishita T."/>
            <person name="Miura S."/>
            <person name="Nakayama A."/>
            <person name="Nishizaka S."/>
            <person name="Nomoto H."/>
            <person name="Ohta F."/>
            <person name="Oishi K."/>
            <person name="Rigoutsos I."/>
            <person name="Sano M."/>
            <person name="Sasaki A."/>
            <person name="Sasakura Y."/>
            <person name="Shoguchi E."/>
            <person name="Shin-i T."/>
            <person name="Spagnuolo A."/>
            <person name="Stainier D."/>
            <person name="Suzuki M.M."/>
            <person name="Tassy O."/>
            <person name="Takatori N."/>
            <person name="Tokuoka M."/>
            <person name="Yagi K."/>
            <person name="Yoshizaki F."/>
            <person name="Wada S."/>
            <person name="Zhang C."/>
            <person name="Hyatt P.D."/>
            <person name="Larimer F."/>
            <person name="Detter C."/>
            <person name="Doggett N."/>
            <person name="Glavina T."/>
            <person name="Hawkins T."/>
            <person name="Richardson P."/>
            <person name="Lucas S."/>
            <person name="Kohara Y."/>
            <person name="Levine M."/>
            <person name="Satoh N."/>
            <person name="Rokhsar D.S."/>
        </authorList>
    </citation>
    <scope>NUCLEOTIDE SEQUENCE [LARGE SCALE GENOMIC DNA]</scope>
</reference>
<dbReference type="SMART" id="SM00220">
    <property type="entry name" value="S_TKc"/>
    <property type="match status" value="1"/>
</dbReference>